<keyword evidence="2" id="KW-1185">Reference proteome</keyword>
<evidence type="ECO:0000256" key="1">
    <source>
        <dbReference type="SAM" id="MobiDB-lite"/>
    </source>
</evidence>
<feature type="region of interest" description="Disordered" evidence="1">
    <location>
        <begin position="98"/>
        <end position="121"/>
    </location>
</feature>
<evidence type="ECO:0000313" key="3">
    <source>
        <dbReference type="WBParaSite" id="L893_g17950.t1"/>
    </source>
</evidence>
<protein>
    <submittedName>
        <fullName evidence="3">Transposase</fullName>
    </submittedName>
</protein>
<dbReference type="AlphaFoldDB" id="A0A1I7YNR9"/>
<dbReference type="WBParaSite" id="L893_g17950.t1">
    <property type="protein sequence ID" value="L893_g17950.t1"/>
    <property type="gene ID" value="L893_g17950"/>
</dbReference>
<name>A0A1I7YNR9_9BILA</name>
<reference evidence="3" key="1">
    <citation type="submission" date="2016-11" db="UniProtKB">
        <authorList>
            <consortium name="WormBaseParasite"/>
        </authorList>
    </citation>
    <scope>IDENTIFICATION</scope>
</reference>
<evidence type="ECO:0000313" key="2">
    <source>
        <dbReference type="Proteomes" id="UP000095287"/>
    </source>
</evidence>
<feature type="compositionally biased region" description="Low complexity" evidence="1">
    <location>
        <begin position="99"/>
        <end position="113"/>
    </location>
</feature>
<accession>A0A1I7YNR9</accession>
<dbReference type="Proteomes" id="UP000095287">
    <property type="component" value="Unplaced"/>
</dbReference>
<organism evidence="2 3">
    <name type="scientific">Steinernema glaseri</name>
    <dbReference type="NCBI Taxonomy" id="37863"/>
    <lineage>
        <taxon>Eukaryota</taxon>
        <taxon>Metazoa</taxon>
        <taxon>Ecdysozoa</taxon>
        <taxon>Nematoda</taxon>
        <taxon>Chromadorea</taxon>
        <taxon>Rhabditida</taxon>
        <taxon>Tylenchina</taxon>
        <taxon>Panagrolaimomorpha</taxon>
        <taxon>Strongyloidoidea</taxon>
        <taxon>Steinernematidae</taxon>
        <taxon>Steinernema</taxon>
    </lineage>
</organism>
<sequence>MIAEARSKVAMEKHAGTLATVAATERREQQLQNAPLAVPRDTTQKLSSRPLKCPYALFRDTTGYDLAVVNYCWPNSQAISSMAFLKVAPTKTIRKRASGFRNGARSGRRNGASWLDVGGSH</sequence>
<proteinExistence type="predicted"/>